<keyword evidence="3 6" id="KW-0964">Secreted</keyword>
<evidence type="ECO:0000256" key="5">
    <source>
        <dbReference type="ARBA" id="ARBA00023157"/>
    </source>
</evidence>
<dbReference type="InterPro" id="IPR050918">
    <property type="entry name" value="CNF-like_PLA2_Inhibitor"/>
</dbReference>
<dbReference type="CDD" id="cd23630">
    <property type="entry name" value="TFP_LU_ECD_PLIGB"/>
    <property type="match status" value="1"/>
</dbReference>
<dbReference type="InterPro" id="IPR045860">
    <property type="entry name" value="Snake_toxin-like_sf"/>
</dbReference>
<keyword evidence="5 7" id="KW-1015">Disulfide bond</keyword>
<evidence type="ECO:0000313" key="11">
    <source>
        <dbReference type="Ensembl" id="ENSNNAP00000005401.1"/>
    </source>
</evidence>
<evidence type="ECO:0000256" key="3">
    <source>
        <dbReference type="ARBA" id="ARBA00022525"/>
    </source>
</evidence>
<evidence type="ECO:0000313" key="12">
    <source>
        <dbReference type="Proteomes" id="UP000694559"/>
    </source>
</evidence>
<evidence type="ECO:0000259" key="9">
    <source>
        <dbReference type="Pfam" id="PF00021"/>
    </source>
</evidence>
<keyword evidence="4 6" id="KW-0593">Phospholipase A2 inhibitor</keyword>
<accession>A0A8C6VEW5</accession>
<dbReference type="OrthoDB" id="9907178at2759"/>
<feature type="disulfide bond" evidence="7">
    <location>
        <begin position="25"/>
        <end position="32"/>
    </location>
</feature>
<dbReference type="CDD" id="cd23572">
    <property type="entry name" value="TFP_LU_ECD_PINLYP_rpt2"/>
    <property type="match status" value="1"/>
</dbReference>
<keyword evidence="8" id="KW-0732">Signal</keyword>
<evidence type="ECO:0000256" key="4">
    <source>
        <dbReference type="ARBA" id="ARBA00023005"/>
    </source>
</evidence>
<evidence type="ECO:0000256" key="1">
    <source>
        <dbReference type="ARBA" id="ARBA00004613"/>
    </source>
</evidence>
<protein>
    <recommendedName>
        <fullName evidence="6">Phospholipase A2 inhibitor</fullName>
    </recommendedName>
</protein>
<feature type="domain" description="Phospholipase A2 inhibitor N-terminal" evidence="10">
    <location>
        <begin position="21"/>
        <end position="100"/>
    </location>
</feature>
<proteinExistence type="inferred from homology"/>
<evidence type="ECO:0000256" key="8">
    <source>
        <dbReference type="SAM" id="SignalP"/>
    </source>
</evidence>
<feature type="disulfide bond" evidence="7">
    <location>
        <begin position="22"/>
        <end position="46"/>
    </location>
</feature>
<comment type="function">
    <text evidence="6">Inhibits the enzymatic activity of phospholipase A2.</text>
</comment>
<dbReference type="Ensembl" id="ENSNNAT00000005639.1">
    <property type="protein sequence ID" value="ENSNNAP00000005401.1"/>
    <property type="gene ID" value="ENSNNAG00000003631.1"/>
</dbReference>
<dbReference type="AlphaFoldDB" id="A0A8C6VEW5"/>
<dbReference type="PANTHER" id="PTHR20914:SF30">
    <property type="entry name" value="LY6_PLAUR DOMAIN CONTAINING 9"/>
    <property type="match status" value="1"/>
</dbReference>
<dbReference type="InterPro" id="IPR016054">
    <property type="entry name" value="LY6_UPA_recep-like"/>
</dbReference>
<dbReference type="Pfam" id="PF02988">
    <property type="entry name" value="PLA2_inh"/>
    <property type="match status" value="1"/>
</dbReference>
<organism evidence="11 12">
    <name type="scientific">Naja naja</name>
    <name type="common">Indian cobra</name>
    <dbReference type="NCBI Taxonomy" id="35670"/>
    <lineage>
        <taxon>Eukaryota</taxon>
        <taxon>Metazoa</taxon>
        <taxon>Chordata</taxon>
        <taxon>Craniata</taxon>
        <taxon>Vertebrata</taxon>
        <taxon>Euteleostomi</taxon>
        <taxon>Lepidosauria</taxon>
        <taxon>Squamata</taxon>
        <taxon>Bifurcata</taxon>
        <taxon>Unidentata</taxon>
        <taxon>Episquamata</taxon>
        <taxon>Toxicofera</taxon>
        <taxon>Serpentes</taxon>
        <taxon>Colubroidea</taxon>
        <taxon>Elapidae</taxon>
        <taxon>Elapinae</taxon>
        <taxon>Naja</taxon>
    </lineage>
</organism>
<dbReference type="Proteomes" id="UP000694559">
    <property type="component" value="Unplaced"/>
</dbReference>
<feature type="disulfide bond" evidence="7">
    <location>
        <begin position="171"/>
        <end position="191"/>
    </location>
</feature>
<feature type="disulfide bond" evidence="7">
    <location>
        <begin position="138"/>
        <end position="165"/>
    </location>
</feature>
<feature type="domain" description="UPAR/Ly6" evidence="9">
    <location>
        <begin position="116"/>
        <end position="191"/>
    </location>
</feature>
<reference evidence="11" key="2">
    <citation type="submission" date="2025-09" db="UniProtKB">
        <authorList>
            <consortium name="Ensembl"/>
        </authorList>
    </citation>
    <scope>IDENTIFICATION</scope>
</reference>
<dbReference type="Pfam" id="PF00021">
    <property type="entry name" value="UPAR_LY6"/>
    <property type="match status" value="1"/>
</dbReference>
<feature type="disulfide bond" evidence="7">
    <location>
        <begin position="95"/>
        <end position="100"/>
    </location>
</feature>
<reference evidence="11" key="1">
    <citation type="submission" date="2025-08" db="UniProtKB">
        <authorList>
            <consortium name="Ensembl"/>
        </authorList>
    </citation>
    <scope>IDENTIFICATION</scope>
</reference>
<dbReference type="InterPro" id="IPR016338">
    <property type="entry name" value="PLipase_A2-inh_b-type"/>
</dbReference>
<dbReference type="Gene3D" id="2.10.60.10">
    <property type="entry name" value="CD59"/>
    <property type="match status" value="2"/>
</dbReference>
<dbReference type="GO" id="GO:0005576">
    <property type="term" value="C:extracellular region"/>
    <property type="evidence" value="ECO:0007669"/>
    <property type="project" value="UniProtKB-SubCell"/>
</dbReference>
<feature type="signal peptide" evidence="8">
    <location>
        <begin position="1"/>
        <end position="19"/>
    </location>
</feature>
<feature type="disulfide bond" evidence="7">
    <location>
        <begin position="39"/>
        <end position="67"/>
    </location>
</feature>
<comment type="subcellular location">
    <subcellularLocation>
        <location evidence="1 6">Secreted</location>
    </subcellularLocation>
</comment>
<dbReference type="PIRSF" id="PIRSF002023">
    <property type="entry name" value="PLA2_inhib_alpha/gamma"/>
    <property type="match status" value="1"/>
</dbReference>
<comment type="similarity">
    <text evidence="2 6">Belongs to the CNF-like-inhibitor family.</text>
</comment>
<sequence>MKSLIFCCLFGSFLATAMCMECEACIGMGKDCNSWTKTCAAHEDTCVTFQTEVIAAPVSVTVISKACGVSDTCHLDYMETTLHDKIKVRIKRSCCTGEDCPLPPFPGLGFQVNQPNGLHCPACIGLFSNECTEHLVSCRASENQCLTVTGKEFGLFFRALSYKGCATESLCALLKKRFWDGLEDIEVDFKCTPALPPPSLASDV</sequence>
<feature type="disulfide bond" evidence="7">
    <location>
        <begin position="73"/>
        <end position="94"/>
    </location>
</feature>
<dbReference type="SUPFAM" id="SSF57302">
    <property type="entry name" value="Snake toxin-like"/>
    <property type="match status" value="2"/>
</dbReference>
<evidence type="ECO:0000256" key="7">
    <source>
        <dbReference type="PIRSR" id="PIRSR002023-50"/>
    </source>
</evidence>
<dbReference type="GO" id="GO:0019834">
    <property type="term" value="F:phospholipase A2 inhibitor activity"/>
    <property type="evidence" value="ECO:0007669"/>
    <property type="project" value="UniProtKB-UniRule"/>
</dbReference>
<evidence type="ECO:0000259" key="10">
    <source>
        <dbReference type="Pfam" id="PF02988"/>
    </source>
</evidence>
<evidence type="ECO:0000256" key="2">
    <source>
        <dbReference type="ARBA" id="ARBA00006570"/>
    </source>
</evidence>
<dbReference type="InterPro" id="IPR004126">
    <property type="entry name" value="PLipase_A2_inh_N"/>
</dbReference>
<dbReference type="GeneTree" id="ENSGT00940000163304"/>
<evidence type="ECO:0000256" key="6">
    <source>
        <dbReference type="PIRNR" id="PIRNR002023"/>
    </source>
</evidence>
<name>A0A8C6VEW5_NAJNA</name>
<keyword evidence="12" id="KW-1185">Reference proteome</keyword>
<dbReference type="PANTHER" id="PTHR20914">
    <property type="entry name" value="LY6/PLAUR DOMAIN-CONTAINING PROTEIN 8"/>
    <property type="match status" value="1"/>
</dbReference>
<feature type="disulfide bond" evidence="7">
    <location>
        <begin position="120"/>
        <end position="145"/>
    </location>
</feature>
<feature type="chain" id="PRO_5034005545" description="Phospholipase A2 inhibitor" evidence="8">
    <location>
        <begin position="20"/>
        <end position="204"/>
    </location>
</feature>
<dbReference type="OMA" id="YKGCATE"/>